<dbReference type="RefSeq" id="WP_387993296.1">
    <property type="nucleotide sequence ID" value="NZ_JBHSGR010000028.1"/>
</dbReference>
<organism evidence="5 6">
    <name type="scientific">Geodermatophilus arenarius</name>
    <dbReference type="NCBI Taxonomy" id="1137990"/>
    <lineage>
        <taxon>Bacteria</taxon>
        <taxon>Bacillati</taxon>
        <taxon>Actinomycetota</taxon>
        <taxon>Actinomycetes</taxon>
        <taxon>Geodermatophilales</taxon>
        <taxon>Geodermatophilaceae</taxon>
        <taxon>Geodermatophilus</taxon>
    </lineage>
</organism>
<evidence type="ECO:0000256" key="3">
    <source>
        <dbReference type="ARBA" id="ARBA00023163"/>
    </source>
</evidence>
<dbReference type="SUPFAM" id="SSF46894">
    <property type="entry name" value="C-terminal effector domain of the bipartite response regulators"/>
    <property type="match status" value="1"/>
</dbReference>
<dbReference type="EMBL" id="JBHSGR010000028">
    <property type="protein sequence ID" value="MFC4695781.1"/>
    <property type="molecule type" value="Genomic_DNA"/>
</dbReference>
<evidence type="ECO:0000256" key="2">
    <source>
        <dbReference type="ARBA" id="ARBA00023125"/>
    </source>
</evidence>
<evidence type="ECO:0000313" key="6">
    <source>
        <dbReference type="Proteomes" id="UP001596025"/>
    </source>
</evidence>
<dbReference type="InterPro" id="IPR000792">
    <property type="entry name" value="Tscrpt_reg_LuxR_C"/>
</dbReference>
<dbReference type="PROSITE" id="PS50043">
    <property type="entry name" value="HTH_LUXR_2"/>
    <property type="match status" value="1"/>
</dbReference>
<dbReference type="PANTHER" id="PTHR44688">
    <property type="entry name" value="DNA-BINDING TRANSCRIPTIONAL ACTIVATOR DEVR_DOSR"/>
    <property type="match status" value="1"/>
</dbReference>
<protein>
    <submittedName>
        <fullName evidence="5">Helix-turn-helix transcriptional regulator</fullName>
    </submittedName>
</protein>
<reference evidence="6" key="1">
    <citation type="journal article" date="2019" name="Int. J. Syst. Evol. Microbiol.">
        <title>The Global Catalogue of Microorganisms (GCM) 10K type strain sequencing project: providing services to taxonomists for standard genome sequencing and annotation.</title>
        <authorList>
            <consortium name="The Broad Institute Genomics Platform"/>
            <consortium name="The Broad Institute Genome Sequencing Center for Infectious Disease"/>
            <person name="Wu L."/>
            <person name="Ma J."/>
        </authorList>
    </citation>
    <scope>NUCLEOTIDE SEQUENCE [LARGE SCALE GENOMIC DNA]</scope>
    <source>
        <strain evidence="6">CCUG 62763</strain>
    </source>
</reference>
<evidence type="ECO:0000256" key="1">
    <source>
        <dbReference type="ARBA" id="ARBA00023015"/>
    </source>
</evidence>
<dbReference type="InterPro" id="IPR036388">
    <property type="entry name" value="WH-like_DNA-bd_sf"/>
</dbReference>
<evidence type="ECO:0000313" key="5">
    <source>
        <dbReference type="EMBL" id="MFC4695781.1"/>
    </source>
</evidence>
<gene>
    <name evidence="5" type="ORF">ACFO3M_20425</name>
</gene>
<keyword evidence="1" id="KW-0805">Transcription regulation</keyword>
<dbReference type="InterPro" id="IPR016032">
    <property type="entry name" value="Sig_transdc_resp-reg_C-effctor"/>
</dbReference>
<dbReference type="PRINTS" id="PR00038">
    <property type="entry name" value="HTHLUXR"/>
</dbReference>
<dbReference type="CDD" id="cd06170">
    <property type="entry name" value="LuxR_C_like"/>
    <property type="match status" value="1"/>
</dbReference>
<comment type="caution">
    <text evidence="5">The sequence shown here is derived from an EMBL/GenBank/DDBJ whole genome shotgun (WGS) entry which is preliminary data.</text>
</comment>
<dbReference type="SMART" id="SM00421">
    <property type="entry name" value="HTH_LUXR"/>
    <property type="match status" value="1"/>
</dbReference>
<feature type="domain" description="HTH luxR-type" evidence="4">
    <location>
        <begin position="181"/>
        <end position="246"/>
    </location>
</feature>
<name>A0ABV9LPI1_9ACTN</name>
<keyword evidence="6" id="KW-1185">Reference proteome</keyword>
<dbReference type="Pfam" id="PF00196">
    <property type="entry name" value="GerE"/>
    <property type="match status" value="1"/>
</dbReference>
<proteinExistence type="predicted"/>
<dbReference type="PROSITE" id="PS00622">
    <property type="entry name" value="HTH_LUXR_1"/>
    <property type="match status" value="1"/>
</dbReference>
<dbReference type="Proteomes" id="UP001596025">
    <property type="component" value="Unassembled WGS sequence"/>
</dbReference>
<evidence type="ECO:0000259" key="4">
    <source>
        <dbReference type="PROSITE" id="PS50043"/>
    </source>
</evidence>
<dbReference type="Gene3D" id="1.10.10.10">
    <property type="entry name" value="Winged helix-like DNA-binding domain superfamily/Winged helix DNA-binding domain"/>
    <property type="match status" value="1"/>
</dbReference>
<keyword evidence="3" id="KW-0804">Transcription</keyword>
<accession>A0ABV9LPI1</accession>
<keyword evidence="2" id="KW-0238">DNA-binding</keyword>
<dbReference type="PANTHER" id="PTHR44688:SF16">
    <property type="entry name" value="DNA-BINDING TRANSCRIPTIONAL ACTIVATOR DEVR_DOSR"/>
    <property type="match status" value="1"/>
</dbReference>
<sequence length="258" mass="27696">MATGHLRAGDAEELLALLRAARSLDPGPVLPWELLEGLLRLVPADLDLTARLVDHRDLRTVVVQGVLADGTRGVERAGEDALTGPSGRLRSPLVGPQSQRVLRRVLSAADLHPGDGTGPLHPEVTTDVPGELVVPLRAPLGQAPVLLFLRSGGTPFGERDRRLLELARPHLLELWLDAEHRRADVPRLTAREWEVLGLAGAGLYAEEIAAALRIAVGTVRKHTEHIREKCGTHTVAEAAARCLPYGPGPGQPVVRWGG</sequence>